<accession>A0AAN8ULF2</accession>
<organism evidence="1 2">
    <name type="scientific">Dillenia turbinata</name>
    <dbReference type="NCBI Taxonomy" id="194707"/>
    <lineage>
        <taxon>Eukaryota</taxon>
        <taxon>Viridiplantae</taxon>
        <taxon>Streptophyta</taxon>
        <taxon>Embryophyta</taxon>
        <taxon>Tracheophyta</taxon>
        <taxon>Spermatophyta</taxon>
        <taxon>Magnoliopsida</taxon>
        <taxon>eudicotyledons</taxon>
        <taxon>Gunneridae</taxon>
        <taxon>Pentapetalae</taxon>
        <taxon>Dilleniales</taxon>
        <taxon>Dilleniaceae</taxon>
        <taxon>Dillenia</taxon>
    </lineage>
</organism>
<reference evidence="1 2" key="1">
    <citation type="submission" date="2023-12" db="EMBL/GenBank/DDBJ databases">
        <title>A high-quality genome assembly for Dillenia turbinata (Dilleniales).</title>
        <authorList>
            <person name="Chanderbali A."/>
        </authorList>
    </citation>
    <scope>NUCLEOTIDE SEQUENCE [LARGE SCALE GENOMIC DNA]</scope>
    <source>
        <strain evidence="1">LSX21</strain>
        <tissue evidence="1">Leaf</tissue>
    </source>
</reference>
<dbReference type="AlphaFoldDB" id="A0AAN8ULF2"/>
<evidence type="ECO:0000313" key="2">
    <source>
        <dbReference type="Proteomes" id="UP001370490"/>
    </source>
</evidence>
<proteinExistence type="predicted"/>
<gene>
    <name evidence="1" type="ORF">RJ641_018396</name>
</gene>
<sequence length="204" mass="23234">MSRRLTIFHSTIARSRLAYCRSIDSRMVDGDLEEDVYEVHLVKSSMTGCTEQGISWRRNEARISLAANNGVASEVCRANPLGFMIVETIPECAKVFMECGILPDGESLYERKETFSDNSCMHAVRLPEVQGSFGLRSTVLKCNPLRHEKWIDLWFGLGRAWPLSKFKPGNVHHIFQRKTLNFLLLFQNLELERGLGDTLIGPMR</sequence>
<comment type="caution">
    <text evidence="1">The sequence shown here is derived from an EMBL/GenBank/DDBJ whole genome shotgun (WGS) entry which is preliminary data.</text>
</comment>
<name>A0AAN8ULF2_9MAGN</name>
<dbReference type="Proteomes" id="UP001370490">
    <property type="component" value="Unassembled WGS sequence"/>
</dbReference>
<protein>
    <submittedName>
        <fullName evidence="1">Uncharacterized protein</fullName>
    </submittedName>
</protein>
<evidence type="ECO:0000313" key="1">
    <source>
        <dbReference type="EMBL" id="KAK6917645.1"/>
    </source>
</evidence>
<keyword evidence="2" id="KW-1185">Reference proteome</keyword>
<dbReference type="EMBL" id="JBAMMX010000023">
    <property type="protein sequence ID" value="KAK6917645.1"/>
    <property type="molecule type" value="Genomic_DNA"/>
</dbReference>